<dbReference type="EMBL" id="DXBY01000069">
    <property type="protein sequence ID" value="HIZ34973.1"/>
    <property type="molecule type" value="Genomic_DNA"/>
</dbReference>
<reference evidence="8" key="2">
    <citation type="submission" date="2021-04" db="EMBL/GenBank/DDBJ databases">
        <authorList>
            <person name="Gilroy R."/>
        </authorList>
    </citation>
    <scope>NUCLEOTIDE SEQUENCE</scope>
    <source>
        <strain evidence="8">ChiGjej4B4-7305</strain>
    </source>
</reference>
<feature type="transmembrane region" description="Helical" evidence="7">
    <location>
        <begin position="252"/>
        <end position="270"/>
    </location>
</feature>
<evidence type="ECO:0000256" key="5">
    <source>
        <dbReference type="ARBA" id="ARBA00023136"/>
    </source>
</evidence>
<feature type="transmembrane region" description="Helical" evidence="7">
    <location>
        <begin position="290"/>
        <end position="312"/>
    </location>
</feature>
<protein>
    <submittedName>
        <fullName evidence="8">AI-2E family transporter</fullName>
    </submittedName>
</protein>
<dbReference type="InterPro" id="IPR002549">
    <property type="entry name" value="AI-2E-like"/>
</dbReference>
<dbReference type="AlphaFoldDB" id="A0A9D2J3C3"/>
<evidence type="ECO:0000256" key="7">
    <source>
        <dbReference type="SAM" id="Phobius"/>
    </source>
</evidence>
<comment type="similarity">
    <text evidence="2">Belongs to the autoinducer-2 exporter (AI-2E) (TC 2.A.86) family.</text>
</comment>
<name>A0A9D2J3C3_9MICO</name>
<feature type="compositionally biased region" description="Pro residues" evidence="6">
    <location>
        <begin position="354"/>
        <end position="372"/>
    </location>
</feature>
<feature type="transmembrane region" description="Helical" evidence="7">
    <location>
        <begin position="187"/>
        <end position="220"/>
    </location>
</feature>
<feature type="transmembrane region" description="Helical" evidence="7">
    <location>
        <begin position="142"/>
        <end position="166"/>
    </location>
</feature>
<keyword evidence="5 7" id="KW-0472">Membrane</keyword>
<evidence type="ECO:0000256" key="6">
    <source>
        <dbReference type="SAM" id="MobiDB-lite"/>
    </source>
</evidence>
<evidence type="ECO:0000256" key="2">
    <source>
        <dbReference type="ARBA" id="ARBA00009773"/>
    </source>
</evidence>
<accession>A0A9D2J3C3</accession>
<dbReference type="Proteomes" id="UP000824037">
    <property type="component" value="Unassembled WGS sequence"/>
</dbReference>
<evidence type="ECO:0000256" key="1">
    <source>
        <dbReference type="ARBA" id="ARBA00004141"/>
    </source>
</evidence>
<keyword evidence="4 7" id="KW-1133">Transmembrane helix</keyword>
<comment type="caution">
    <text evidence="8">The sequence shown here is derived from an EMBL/GenBank/DDBJ whole genome shotgun (WGS) entry which is preliminary data.</text>
</comment>
<dbReference type="PANTHER" id="PTHR21716">
    <property type="entry name" value="TRANSMEMBRANE PROTEIN"/>
    <property type="match status" value="1"/>
</dbReference>
<comment type="subcellular location">
    <subcellularLocation>
        <location evidence="1">Membrane</location>
        <topology evidence="1">Multi-pass membrane protein</topology>
    </subcellularLocation>
</comment>
<feature type="transmembrane region" description="Helical" evidence="7">
    <location>
        <begin position="52"/>
        <end position="78"/>
    </location>
</feature>
<dbReference type="GO" id="GO:0016020">
    <property type="term" value="C:membrane"/>
    <property type="evidence" value="ECO:0007669"/>
    <property type="project" value="UniProtKB-SubCell"/>
</dbReference>
<feature type="transmembrane region" description="Helical" evidence="7">
    <location>
        <begin position="226"/>
        <end position="245"/>
    </location>
</feature>
<evidence type="ECO:0000256" key="4">
    <source>
        <dbReference type="ARBA" id="ARBA00022989"/>
    </source>
</evidence>
<evidence type="ECO:0000256" key="3">
    <source>
        <dbReference type="ARBA" id="ARBA00022692"/>
    </source>
</evidence>
<dbReference type="GO" id="GO:0055085">
    <property type="term" value="P:transmembrane transport"/>
    <property type="evidence" value="ECO:0007669"/>
    <property type="project" value="TreeGrafter"/>
</dbReference>
<reference evidence="8" key="1">
    <citation type="journal article" date="2021" name="PeerJ">
        <title>Extensive microbial diversity within the chicken gut microbiome revealed by metagenomics and culture.</title>
        <authorList>
            <person name="Gilroy R."/>
            <person name="Ravi A."/>
            <person name="Getino M."/>
            <person name="Pursley I."/>
            <person name="Horton D.L."/>
            <person name="Alikhan N.F."/>
            <person name="Baker D."/>
            <person name="Gharbi K."/>
            <person name="Hall N."/>
            <person name="Watson M."/>
            <person name="Adriaenssens E.M."/>
            <person name="Foster-Nyarko E."/>
            <person name="Jarju S."/>
            <person name="Secka A."/>
            <person name="Antonio M."/>
            <person name="Oren A."/>
            <person name="Chaudhuri R.R."/>
            <person name="La Ragione R."/>
            <person name="Hildebrand F."/>
            <person name="Pallen M.J."/>
        </authorList>
    </citation>
    <scope>NUCLEOTIDE SEQUENCE</scope>
    <source>
        <strain evidence="8">ChiGjej4B4-7305</strain>
    </source>
</reference>
<feature type="region of interest" description="Disordered" evidence="6">
    <location>
        <begin position="348"/>
        <end position="372"/>
    </location>
</feature>
<keyword evidence="3 7" id="KW-0812">Transmembrane</keyword>
<dbReference type="Pfam" id="PF01594">
    <property type="entry name" value="AI-2E_transport"/>
    <property type="match status" value="1"/>
</dbReference>
<gene>
    <name evidence="8" type="ORF">H9815_04280</name>
</gene>
<dbReference type="PANTHER" id="PTHR21716:SF64">
    <property type="entry name" value="AI-2 TRANSPORT PROTEIN TQSA"/>
    <property type="match status" value="1"/>
</dbReference>
<sequence>MSAAVVLAALTVAAVGLHLLSSIVAPAFFALTLMITARPLQRQLVRWRVPKMLAAIVVLVGMYVLLLILLVATAGALAQAALELPKYSSAFQQMYADVIDWLATFGVDETALTGLIEGVDLNRVAAIAGTVLESMSSAGGQFLIIVVVMFFLAIDTTAVSSRWTLITAARPDLGTALRAFFIGVRKYWLVCTVFGLIVAVLDVIALIIIGVPLALVLGLLAFVTNYIPNVGFVIGLVPAALLALLDGGMSDMLWVIVTYSVLNFTIQTIIQPKVTGDAVGLSPVVSFLSLTLWTLVVGPLGAILAVPLTLAAKTFLVDAHPEARWINAFLVTDPDARKFLRAGMNRTKRTTLPTAPPPPPIAPPQQAPPPTE</sequence>
<proteinExistence type="inferred from homology"/>
<evidence type="ECO:0000313" key="8">
    <source>
        <dbReference type="EMBL" id="HIZ34973.1"/>
    </source>
</evidence>
<evidence type="ECO:0000313" key="9">
    <source>
        <dbReference type="Proteomes" id="UP000824037"/>
    </source>
</evidence>
<organism evidence="8 9">
    <name type="scientific">Candidatus Ruania gallistercoris</name>
    <dbReference type="NCBI Taxonomy" id="2838746"/>
    <lineage>
        <taxon>Bacteria</taxon>
        <taxon>Bacillati</taxon>
        <taxon>Actinomycetota</taxon>
        <taxon>Actinomycetes</taxon>
        <taxon>Micrococcales</taxon>
        <taxon>Ruaniaceae</taxon>
        <taxon>Ruania</taxon>
    </lineage>
</organism>